<evidence type="ECO:0000259" key="11">
    <source>
        <dbReference type="PROSITE" id="PS50109"/>
    </source>
</evidence>
<keyword evidence="7" id="KW-0067">ATP-binding</keyword>
<gene>
    <name evidence="13" type="ORF">NSJP_1141</name>
</gene>
<dbReference type="SMART" id="SM00388">
    <property type="entry name" value="HisKA"/>
    <property type="match status" value="1"/>
</dbReference>
<keyword evidence="9" id="KW-0175">Coiled coil</keyword>
<evidence type="ECO:0000256" key="9">
    <source>
        <dbReference type="SAM" id="Coils"/>
    </source>
</evidence>
<accession>A0A1W1I3A1</accession>
<dbReference type="SUPFAM" id="SSF47384">
    <property type="entry name" value="Homodimeric domain of signal transducing histidine kinase"/>
    <property type="match status" value="1"/>
</dbReference>
<feature type="coiled-coil region" evidence="9">
    <location>
        <begin position="258"/>
        <end position="285"/>
    </location>
</feature>
<dbReference type="InterPro" id="IPR013656">
    <property type="entry name" value="PAS_4"/>
</dbReference>
<evidence type="ECO:0000256" key="5">
    <source>
        <dbReference type="ARBA" id="ARBA00022741"/>
    </source>
</evidence>
<keyword evidence="8" id="KW-0902">Two-component regulatory system</keyword>
<dbReference type="SMART" id="SM00091">
    <property type="entry name" value="PAS"/>
    <property type="match status" value="1"/>
</dbReference>
<keyword evidence="6 13" id="KW-0418">Kinase</keyword>
<dbReference type="PANTHER" id="PTHR43065">
    <property type="entry name" value="SENSOR HISTIDINE KINASE"/>
    <property type="match status" value="1"/>
</dbReference>
<feature type="transmembrane region" description="Helical" evidence="10">
    <location>
        <begin position="7"/>
        <end position="29"/>
    </location>
</feature>
<dbReference type="SUPFAM" id="SSF55785">
    <property type="entry name" value="PYP-like sensor domain (PAS domain)"/>
    <property type="match status" value="1"/>
</dbReference>
<dbReference type="EC" id="2.7.13.3" evidence="2"/>
<dbReference type="Gene3D" id="1.10.287.130">
    <property type="match status" value="1"/>
</dbReference>
<dbReference type="InterPro" id="IPR003661">
    <property type="entry name" value="HisK_dim/P_dom"/>
</dbReference>
<name>A0A1W1I3A1_9BACT</name>
<dbReference type="InterPro" id="IPR004358">
    <property type="entry name" value="Sig_transdc_His_kin-like_C"/>
</dbReference>
<dbReference type="Pfam" id="PF02518">
    <property type="entry name" value="HATPase_c"/>
    <property type="match status" value="1"/>
</dbReference>
<dbReference type="STRING" id="1325564.NSJP_1141"/>
<proteinExistence type="predicted"/>
<reference evidence="13 14" key="1">
    <citation type="submission" date="2017-03" db="EMBL/GenBank/DDBJ databases">
        <authorList>
            <person name="Afonso C.L."/>
            <person name="Miller P.J."/>
            <person name="Scott M.A."/>
            <person name="Spackman E."/>
            <person name="Goraichik I."/>
            <person name="Dimitrov K.M."/>
            <person name="Suarez D.L."/>
            <person name="Swayne D.E."/>
        </authorList>
    </citation>
    <scope>NUCLEOTIDE SEQUENCE [LARGE SCALE GENOMIC DNA]</scope>
    <source>
        <strain evidence="13">Genome sequencing of Nitrospira japonica strain NJ11</strain>
    </source>
</reference>
<dbReference type="Proteomes" id="UP000192042">
    <property type="component" value="Chromosome I"/>
</dbReference>
<evidence type="ECO:0000313" key="13">
    <source>
        <dbReference type="EMBL" id="SLM47313.1"/>
    </source>
</evidence>
<dbReference type="InterPro" id="IPR005467">
    <property type="entry name" value="His_kinase_dom"/>
</dbReference>
<evidence type="ECO:0000256" key="7">
    <source>
        <dbReference type="ARBA" id="ARBA00022840"/>
    </source>
</evidence>
<feature type="domain" description="PAS" evidence="12">
    <location>
        <begin position="142"/>
        <end position="186"/>
    </location>
</feature>
<dbReference type="RefSeq" id="WP_080885870.1">
    <property type="nucleotide sequence ID" value="NZ_LT828648.1"/>
</dbReference>
<keyword evidence="4 13" id="KW-0808">Transferase</keyword>
<evidence type="ECO:0000256" key="3">
    <source>
        <dbReference type="ARBA" id="ARBA00022553"/>
    </source>
</evidence>
<organism evidence="13 14">
    <name type="scientific">Nitrospira japonica</name>
    <dbReference type="NCBI Taxonomy" id="1325564"/>
    <lineage>
        <taxon>Bacteria</taxon>
        <taxon>Pseudomonadati</taxon>
        <taxon>Nitrospirota</taxon>
        <taxon>Nitrospiria</taxon>
        <taxon>Nitrospirales</taxon>
        <taxon>Nitrospiraceae</taxon>
        <taxon>Nitrospira</taxon>
    </lineage>
</organism>
<evidence type="ECO:0000259" key="12">
    <source>
        <dbReference type="PROSITE" id="PS50112"/>
    </source>
</evidence>
<dbReference type="KEGG" id="nja:NSJP_1141"/>
<dbReference type="CDD" id="cd00130">
    <property type="entry name" value="PAS"/>
    <property type="match status" value="1"/>
</dbReference>
<dbReference type="SMART" id="SM00387">
    <property type="entry name" value="HATPase_c"/>
    <property type="match status" value="1"/>
</dbReference>
<dbReference type="OrthoDB" id="9815750at2"/>
<dbReference type="Pfam" id="PF00512">
    <property type="entry name" value="HisKA"/>
    <property type="match status" value="1"/>
</dbReference>
<dbReference type="SUPFAM" id="SSF55874">
    <property type="entry name" value="ATPase domain of HSP90 chaperone/DNA topoisomerase II/histidine kinase"/>
    <property type="match status" value="1"/>
</dbReference>
<protein>
    <recommendedName>
        <fullName evidence="2">histidine kinase</fullName>
        <ecNumber evidence="2">2.7.13.3</ecNumber>
    </recommendedName>
</protein>
<evidence type="ECO:0000256" key="1">
    <source>
        <dbReference type="ARBA" id="ARBA00000085"/>
    </source>
</evidence>
<evidence type="ECO:0000313" key="14">
    <source>
        <dbReference type="Proteomes" id="UP000192042"/>
    </source>
</evidence>
<dbReference type="InterPro" id="IPR036097">
    <property type="entry name" value="HisK_dim/P_sf"/>
</dbReference>
<dbReference type="Gene3D" id="3.30.565.10">
    <property type="entry name" value="Histidine kinase-like ATPase, C-terminal domain"/>
    <property type="match status" value="1"/>
</dbReference>
<evidence type="ECO:0000256" key="2">
    <source>
        <dbReference type="ARBA" id="ARBA00012438"/>
    </source>
</evidence>
<feature type="coiled-coil region" evidence="9">
    <location>
        <begin position="116"/>
        <end position="145"/>
    </location>
</feature>
<feature type="transmembrane region" description="Helical" evidence="10">
    <location>
        <begin position="60"/>
        <end position="77"/>
    </location>
</feature>
<evidence type="ECO:0000256" key="6">
    <source>
        <dbReference type="ARBA" id="ARBA00022777"/>
    </source>
</evidence>
<dbReference type="InterPro" id="IPR000014">
    <property type="entry name" value="PAS"/>
</dbReference>
<feature type="transmembrane region" description="Helical" evidence="10">
    <location>
        <begin position="35"/>
        <end position="53"/>
    </location>
</feature>
<comment type="catalytic activity">
    <reaction evidence="1">
        <text>ATP + protein L-histidine = ADP + protein N-phospho-L-histidine.</text>
        <dbReference type="EC" id="2.7.13.3"/>
    </reaction>
</comment>
<keyword evidence="10" id="KW-0812">Transmembrane</keyword>
<dbReference type="PROSITE" id="PS50109">
    <property type="entry name" value="HIS_KIN"/>
    <property type="match status" value="1"/>
</dbReference>
<dbReference type="InterPro" id="IPR003594">
    <property type="entry name" value="HATPase_dom"/>
</dbReference>
<dbReference type="PRINTS" id="PR00344">
    <property type="entry name" value="BCTRLSENSOR"/>
</dbReference>
<dbReference type="PANTHER" id="PTHR43065:SF10">
    <property type="entry name" value="PEROXIDE STRESS-ACTIVATED HISTIDINE KINASE MAK3"/>
    <property type="match status" value="1"/>
</dbReference>
<keyword evidence="10" id="KW-0472">Membrane</keyword>
<keyword evidence="3" id="KW-0597">Phosphoprotein</keyword>
<evidence type="ECO:0000256" key="4">
    <source>
        <dbReference type="ARBA" id="ARBA00022679"/>
    </source>
</evidence>
<feature type="domain" description="Histidine kinase" evidence="11">
    <location>
        <begin position="308"/>
        <end position="528"/>
    </location>
</feature>
<feature type="transmembrane region" description="Helical" evidence="10">
    <location>
        <begin position="89"/>
        <end position="107"/>
    </location>
</feature>
<sequence length="532" mass="57880">MEKSEPAHSILFSGTATTVVLLVVMTVATFAADRYFSLGAAVWVLYFVPVVLTTQLLPQYTGIALTVGGSLLLAGLIDSNGGLSYETAVASRGLGLLVLVFTGLFLLQHRRTVAALQASEDRYRLLLAEHARARAEAALQAVQERFKSIFHSSHDAIAYATFEGTFLEVNDAFVRLSGQMREELIGPGPASASLWAALELPAERLHRLQETGIPISYETLYRPDERAPEYLNVHAFAVAAPDGSMSGLALMIRNITARRQAEADLQRAGEELRAKNEALARTNEILSAVQRAAARAQRLSAVGQFAATVAHKIGTPLTALSGHVQLLMEDLSLPSKVRGRLQMVEAQIERTSCIIQDLLLYARREPPVRTRTDVNECLEDCVSLFKTECERLHVACITELAADLPPAEVDRQQIQETVNHLIENALQAMPNGGSLCLRTRAAEGAATWRGSVRSTGVAIEIVDTGQGINPDHLTQIFQPFFTTKQAGRGTGLGLAIVQETVRAHEGRITVESEPGKGTSFVIFLPTAEQWRN</sequence>
<dbReference type="GO" id="GO:0005524">
    <property type="term" value="F:ATP binding"/>
    <property type="evidence" value="ECO:0007669"/>
    <property type="project" value="UniProtKB-KW"/>
</dbReference>
<dbReference type="GO" id="GO:0000155">
    <property type="term" value="F:phosphorelay sensor kinase activity"/>
    <property type="evidence" value="ECO:0007669"/>
    <property type="project" value="InterPro"/>
</dbReference>
<dbReference type="Pfam" id="PF08448">
    <property type="entry name" value="PAS_4"/>
    <property type="match status" value="1"/>
</dbReference>
<dbReference type="PROSITE" id="PS50112">
    <property type="entry name" value="PAS"/>
    <property type="match status" value="1"/>
</dbReference>
<dbReference type="EMBL" id="LT828648">
    <property type="protein sequence ID" value="SLM47313.1"/>
    <property type="molecule type" value="Genomic_DNA"/>
</dbReference>
<keyword evidence="5" id="KW-0547">Nucleotide-binding</keyword>
<dbReference type="AlphaFoldDB" id="A0A1W1I3A1"/>
<evidence type="ECO:0000256" key="10">
    <source>
        <dbReference type="SAM" id="Phobius"/>
    </source>
</evidence>
<keyword evidence="14" id="KW-1185">Reference proteome</keyword>
<evidence type="ECO:0000256" key="8">
    <source>
        <dbReference type="ARBA" id="ARBA00023012"/>
    </source>
</evidence>
<dbReference type="NCBIfam" id="TIGR00229">
    <property type="entry name" value="sensory_box"/>
    <property type="match status" value="1"/>
</dbReference>
<dbReference type="CDD" id="cd00082">
    <property type="entry name" value="HisKA"/>
    <property type="match status" value="1"/>
</dbReference>
<dbReference type="Gene3D" id="3.30.450.20">
    <property type="entry name" value="PAS domain"/>
    <property type="match status" value="1"/>
</dbReference>
<keyword evidence="10" id="KW-1133">Transmembrane helix</keyword>
<dbReference type="InterPro" id="IPR035965">
    <property type="entry name" value="PAS-like_dom_sf"/>
</dbReference>
<dbReference type="InterPro" id="IPR036890">
    <property type="entry name" value="HATPase_C_sf"/>
</dbReference>